<keyword evidence="4" id="KW-1185">Reference proteome</keyword>
<dbReference type="STRING" id="313367.JSE7799_00104"/>
<keyword evidence="2" id="KW-0812">Transmembrane</keyword>
<proteinExistence type="predicted"/>
<feature type="region of interest" description="Disordered" evidence="1">
    <location>
        <begin position="1"/>
        <end position="46"/>
    </location>
</feature>
<protein>
    <submittedName>
        <fullName evidence="3">Uncharacterized protein</fullName>
    </submittedName>
</protein>
<evidence type="ECO:0000313" key="4">
    <source>
        <dbReference type="Proteomes" id="UP000049455"/>
    </source>
</evidence>
<name>A0A0M7B606_9RHOB</name>
<dbReference type="RefSeq" id="WP_055661858.1">
    <property type="nucleotide sequence ID" value="NZ_CYPR01000003.1"/>
</dbReference>
<keyword evidence="2" id="KW-0472">Membrane</keyword>
<feature type="region of interest" description="Disordered" evidence="1">
    <location>
        <begin position="77"/>
        <end position="96"/>
    </location>
</feature>
<evidence type="ECO:0000313" key="3">
    <source>
        <dbReference type="EMBL" id="CUH09531.1"/>
    </source>
</evidence>
<feature type="compositionally biased region" description="Basic and acidic residues" evidence="1">
    <location>
        <begin position="1"/>
        <end position="21"/>
    </location>
</feature>
<accession>A0A0M7B606</accession>
<reference evidence="3 4" key="1">
    <citation type="submission" date="2015-09" db="EMBL/GenBank/DDBJ databases">
        <authorList>
            <person name="Jackson K.R."/>
            <person name="Lunt B.L."/>
            <person name="Fisher J.N.B."/>
            <person name="Gardner A.V."/>
            <person name="Bailey M.E."/>
            <person name="Deus L.M."/>
            <person name="Earl A.S."/>
            <person name="Gibby P.D."/>
            <person name="Hartmann K.A."/>
            <person name="Liu J.E."/>
            <person name="Manci A.M."/>
            <person name="Nielsen D.A."/>
            <person name="Solomon M.B."/>
            <person name="Breakwell D.P."/>
            <person name="Burnett S.H."/>
            <person name="Grose J.H."/>
        </authorList>
    </citation>
    <scope>NUCLEOTIDE SEQUENCE [LARGE SCALE GENOMIC DNA]</scope>
    <source>
        <strain evidence="3 4">CECT 7799</strain>
    </source>
</reference>
<sequence length="96" mass="9942">MSDTGRKEDPVGIDDGVKAGTEKTPATPVRPVPGDQAMRSGDVAPKRGKAKWGLIFLITLIAIIVIAALFWADDAPDLDNPPQGDVAPGGVIVPAD</sequence>
<evidence type="ECO:0000256" key="2">
    <source>
        <dbReference type="SAM" id="Phobius"/>
    </source>
</evidence>
<dbReference type="AlphaFoldDB" id="A0A0M7B606"/>
<organism evidence="3 4">
    <name type="scientific">Jannaschia seosinensis</name>
    <dbReference type="NCBI Taxonomy" id="313367"/>
    <lineage>
        <taxon>Bacteria</taxon>
        <taxon>Pseudomonadati</taxon>
        <taxon>Pseudomonadota</taxon>
        <taxon>Alphaproteobacteria</taxon>
        <taxon>Rhodobacterales</taxon>
        <taxon>Roseobacteraceae</taxon>
        <taxon>Jannaschia</taxon>
    </lineage>
</organism>
<evidence type="ECO:0000256" key="1">
    <source>
        <dbReference type="SAM" id="MobiDB-lite"/>
    </source>
</evidence>
<dbReference type="EMBL" id="CYPR01000003">
    <property type="protein sequence ID" value="CUH09531.1"/>
    <property type="molecule type" value="Genomic_DNA"/>
</dbReference>
<gene>
    <name evidence="3" type="ORF">JSE7799_00104</name>
</gene>
<dbReference type="Proteomes" id="UP000049455">
    <property type="component" value="Unassembled WGS sequence"/>
</dbReference>
<keyword evidence="2" id="KW-1133">Transmembrane helix</keyword>
<feature type="transmembrane region" description="Helical" evidence="2">
    <location>
        <begin position="52"/>
        <end position="72"/>
    </location>
</feature>